<protein>
    <submittedName>
        <fullName evidence="1">Uncharacterized protein</fullName>
    </submittedName>
</protein>
<gene>
    <name evidence="1" type="ORF">T265_11654</name>
</gene>
<reference evidence="1 2" key="1">
    <citation type="submission" date="2013-11" db="EMBL/GenBank/DDBJ databases">
        <title>Opisthorchis viverrini - life in the bile duct.</title>
        <authorList>
            <person name="Young N.D."/>
            <person name="Nagarajan N."/>
            <person name="Lin S.J."/>
            <person name="Korhonen P.K."/>
            <person name="Jex A.R."/>
            <person name="Hall R.S."/>
            <person name="Safavi-Hemami H."/>
            <person name="Kaewkong W."/>
            <person name="Bertrand D."/>
            <person name="Gao S."/>
            <person name="Seet Q."/>
            <person name="Wongkham S."/>
            <person name="Teh B.T."/>
            <person name="Wongkham C."/>
            <person name="Intapan P.M."/>
            <person name="Maleewong W."/>
            <person name="Yang X."/>
            <person name="Hu M."/>
            <person name="Wang Z."/>
            <person name="Hofmann A."/>
            <person name="Sternberg P.W."/>
            <person name="Tan P."/>
            <person name="Wang J."/>
            <person name="Gasser R.B."/>
        </authorList>
    </citation>
    <scope>NUCLEOTIDE SEQUENCE [LARGE SCALE GENOMIC DNA]</scope>
</reference>
<keyword evidence="2" id="KW-1185">Reference proteome</keyword>
<dbReference type="AlphaFoldDB" id="A0A074Z299"/>
<proteinExistence type="predicted"/>
<dbReference type="Proteomes" id="UP000054324">
    <property type="component" value="Unassembled WGS sequence"/>
</dbReference>
<dbReference type="KEGG" id="ovi:T265_11654"/>
<organism evidence="1 2">
    <name type="scientific">Opisthorchis viverrini</name>
    <name type="common">Southeast Asian liver fluke</name>
    <dbReference type="NCBI Taxonomy" id="6198"/>
    <lineage>
        <taxon>Eukaryota</taxon>
        <taxon>Metazoa</taxon>
        <taxon>Spiralia</taxon>
        <taxon>Lophotrochozoa</taxon>
        <taxon>Platyhelminthes</taxon>
        <taxon>Trematoda</taxon>
        <taxon>Digenea</taxon>
        <taxon>Opisthorchiida</taxon>
        <taxon>Opisthorchiata</taxon>
        <taxon>Opisthorchiidae</taxon>
        <taxon>Opisthorchis</taxon>
    </lineage>
</organism>
<dbReference type="GeneID" id="20325822"/>
<name>A0A074Z299_OPIVI</name>
<dbReference type="CTD" id="20325822"/>
<dbReference type="EMBL" id="KL597165">
    <property type="protein sequence ID" value="KER19627.1"/>
    <property type="molecule type" value="Genomic_DNA"/>
</dbReference>
<evidence type="ECO:0000313" key="2">
    <source>
        <dbReference type="Proteomes" id="UP000054324"/>
    </source>
</evidence>
<evidence type="ECO:0000313" key="1">
    <source>
        <dbReference type="EMBL" id="KER19627.1"/>
    </source>
</evidence>
<accession>A0A074Z299</accession>
<dbReference type="RefSeq" id="XP_009176629.1">
    <property type="nucleotide sequence ID" value="XM_009178365.1"/>
</dbReference>
<sequence>MWVHATKSPNCPAKRRLQTTAESKKTFAALLLIRKCQLNSFRLLDREPKLSYASCLQKLNIHLLLEHVLLNFPGCSFTVVQLKANATPQISGFKRKHTTRIPPSVVTPLHHQYPPDLSPPNFFVYRDNLCALNQHLNRTYFIS</sequence>